<dbReference type="SUPFAM" id="SSF48264">
    <property type="entry name" value="Cytochrome P450"/>
    <property type="match status" value="1"/>
</dbReference>
<evidence type="ECO:0000313" key="10">
    <source>
        <dbReference type="Proteomes" id="UP000623467"/>
    </source>
</evidence>
<dbReference type="PANTHER" id="PTHR24287:SF1">
    <property type="entry name" value="P450, PUTATIVE (EUROFUNG)-RELATED"/>
    <property type="match status" value="1"/>
</dbReference>
<dbReference type="InterPro" id="IPR047146">
    <property type="entry name" value="Cyt_P450_E_CYP52_fungi"/>
</dbReference>
<dbReference type="Proteomes" id="UP000623467">
    <property type="component" value="Unassembled WGS sequence"/>
</dbReference>
<dbReference type="AlphaFoldDB" id="A0A8H6Z3D4"/>
<dbReference type="PRINTS" id="PR00385">
    <property type="entry name" value="P450"/>
</dbReference>
<dbReference type="PANTHER" id="PTHR24287">
    <property type="entry name" value="P450, PUTATIVE (EUROFUNG)-RELATED"/>
    <property type="match status" value="1"/>
</dbReference>
<dbReference type="GO" id="GO:0020037">
    <property type="term" value="F:heme binding"/>
    <property type="evidence" value="ECO:0007669"/>
    <property type="project" value="InterPro"/>
</dbReference>
<dbReference type="InterPro" id="IPR002401">
    <property type="entry name" value="Cyt_P450_E_grp-I"/>
</dbReference>
<keyword evidence="3 8" id="KW-0349">Heme</keyword>
<dbReference type="GO" id="GO:0005506">
    <property type="term" value="F:iron ion binding"/>
    <property type="evidence" value="ECO:0007669"/>
    <property type="project" value="InterPro"/>
</dbReference>
<comment type="cofactor">
    <cofactor evidence="1 8">
        <name>heme</name>
        <dbReference type="ChEBI" id="CHEBI:30413"/>
    </cofactor>
</comment>
<dbReference type="OrthoDB" id="1470350at2759"/>
<keyword evidence="7 9" id="KW-0503">Monooxygenase</keyword>
<accession>A0A8H6Z3D4</accession>
<keyword evidence="6 8" id="KW-0408">Iron</keyword>
<evidence type="ECO:0000256" key="4">
    <source>
        <dbReference type="ARBA" id="ARBA00022723"/>
    </source>
</evidence>
<evidence type="ECO:0000256" key="8">
    <source>
        <dbReference type="PIRSR" id="PIRSR602401-1"/>
    </source>
</evidence>
<dbReference type="InterPro" id="IPR036396">
    <property type="entry name" value="Cyt_P450_sf"/>
</dbReference>
<name>A0A8H6Z3D4_9AGAR</name>
<keyword evidence="5" id="KW-0560">Oxidoreductase</keyword>
<keyword evidence="4 8" id="KW-0479">Metal-binding</keyword>
<dbReference type="Pfam" id="PF00067">
    <property type="entry name" value="p450"/>
    <property type="match status" value="1"/>
</dbReference>
<evidence type="ECO:0000313" key="9">
    <source>
        <dbReference type="EMBL" id="KAF7370097.1"/>
    </source>
</evidence>
<dbReference type="EMBL" id="JACAZH010000004">
    <property type="protein sequence ID" value="KAF7370097.1"/>
    <property type="molecule type" value="Genomic_DNA"/>
</dbReference>
<evidence type="ECO:0000256" key="7">
    <source>
        <dbReference type="ARBA" id="ARBA00023033"/>
    </source>
</evidence>
<dbReference type="InterPro" id="IPR001128">
    <property type="entry name" value="Cyt_P450"/>
</dbReference>
<dbReference type="GO" id="GO:0016705">
    <property type="term" value="F:oxidoreductase activity, acting on paired donors, with incorporation or reduction of molecular oxygen"/>
    <property type="evidence" value="ECO:0007669"/>
    <property type="project" value="InterPro"/>
</dbReference>
<evidence type="ECO:0000256" key="2">
    <source>
        <dbReference type="ARBA" id="ARBA00010617"/>
    </source>
</evidence>
<sequence>MDSSSEFLFNNCVDSLKTNLPYLHNVVSPPAQSNTREANAATKFMDAFNLVMMRISEREVVGPLWPVLEIFGDKTAGPMRDMSEYLDPIIHAAMEKKRLSGQKEKGGDSEELSLLDDLLDTTSAGRDTTMHILTVAIYFFTMYPDACARVREEILAQVGPSRRPNYEDIRDMKYLRAVLNETLRLYPSVPFNVRENINAVVWPSPDPNEKPLYIPAGTKVPYSVFMMHRRKVLWAEGFSPERFLDERLQTYFLKNNFQFLPFNAGPRICPVGQQLAYNKMSFMIVQLLQTFSSSLDEEGYKI</sequence>
<proteinExistence type="inferred from homology"/>
<dbReference type="PRINTS" id="PR00463">
    <property type="entry name" value="EP450I"/>
</dbReference>
<evidence type="ECO:0000256" key="1">
    <source>
        <dbReference type="ARBA" id="ARBA00001971"/>
    </source>
</evidence>
<evidence type="ECO:0000256" key="6">
    <source>
        <dbReference type="ARBA" id="ARBA00023004"/>
    </source>
</evidence>
<gene>
    <name evidence="9" type="ORF">MSAN_00639700</name>
</gene>
<comment type="caution">
    <text evidence="9">The sequence shown here is derived from an EMBL/GenBank/DDBJ whole genome shotgun (WGS) entry which is preliminary data.</text>
</comment>
<comment type="similarity">
    <text evidence="2">Belongs to the cytochrome P450 family.</text>
</comment>
<organism evidence="9 10">
    <name type="scientific">Mycena sanguinolenta</name>
    <dbReference type="NCBI Taxonomy" id="230812"/>
    <lineage>
        <taxon>Eukaryota</taxon>
        <taxon>Fungi</taxon>
        <taxon>Dikarya</taxon>
        <taxon>Basidiomycota</taxon>
        <taxon>Agaricomycotina</taxon>
        <taxon>Agaricomycetes</taxon>
        <taxon>Agaricomycetidae</taxon>
        <taxon>Agaricales</taxon>
        <taxon>Marasmiineae</taxon>
        <taxon>Mycenaceae</taxon>
        <taxon>Mycena</taxon>
    </lineage>
</organism>
<dbReference type="GO" id="GO:0004497">
    <property type="term" value="F:monooxygenase activity"/>
    <property type="evidence" value="ECO:0007669"/>
    <property type="project" value="UniProtKB-KW"/>
</dbReference>
<feature type="binding site" description="axial binding residue" evidence="8">
    <location>
        <position position="269"/>
    </location>
    <ligand>
        <name>heme</name>
        <dbReference type="ChEBI" id="CHEBI:30413"/>
    </ligand>
    <ligandPart>
        <name>Fe</name>
        <dbReference type="ChEBI" id="CHEBI:18248"/>
    </ligandPart>
</feature>
<evidence type="ECO:0000256" key="5">
    <source>
        <dbReference type="ARBA" id="ARBA00023002"/>
    </source>
</evidence>
<protein>
    <submittedName>
        <fullName evidence="9">Cytochrome P450 monooxygenase</fullName>
    </submittedName>
</protein>
<reference evidence="9" key="1">
    <citation type="submission" date="2020-05" db="EMBL/GenBank/DDBJ databases">
        <title>Mycena genomes resolve the evolution of fungal bioluminescence.</title>
        <authorList>
            <person name="Tsai I.J."/>
        </authorList>
    </citation>
    <scope>NUCLEOTIDE SEQUENCE</scope>
    <source>
        <strain evidence="9">160909Yilan</strain>
    </source>
</reference>
<dbReference type="Gene3D" id="1.10.630.10">
    <property type="entry name" value="Cytochrome P450"/>
    <property type="match status" value="1"/>
</dbReference>
<keyword evidence="10" id="KW-1185">Reference proteome</keyword>
<evidence type="ECO:0000256" key="3">
    <source>
        <dbReference type="ARBA" id="ARBA00022617"/>
    </source>
</evidence>